<dbReference type="GeneID" id="66580782"/>
<name>A0A395W3W2_9FIRM</name>
<feature type="transmembrane region" description="Helical" evidence="9">
    <location>
        <begin position="92"/>
        <end position="114"/>
    </location>
</feature>
<dbReference type="PANTHER" id="PTHR32502">
    <property type="entry name" value="N-ACETYLGALACTOSAMINE PERMEASE II COMPONENT-RELATED"/>
    <property type="match status" value="1"/>
</dbReference>
<keyword evidence="4" id="KW-0762">Sugar transport</keyword>
<evidence type="ECO:0000256" key="6">
    <source>
        <dbReference type="ARBA" id="ARBA00022692"/>
    </source>
</evidence>
<evidence type="ECO:0000256" key="3">
    <source>
        <dbReference type="ARBA" id="ARBA00022475"/>
    </source>
</evidence>
<keyword evidence="3" id="KW-1003">Cell membrane</keyword>
<dbReference type="InterPro" id="IPR050303">
    <property type="entry name" value="GatZ_KbaZ_carbometab"/>
</dbReference>
<feature type="transmembrane region" description="Helical" evidence="9">
    <location>
        <begin position="134"/>
        <end position="157"/>
    </location>
</feature>
<evidence type="ECO:0000313" key="10">
    <source>
        <dbReference type="EMBL" id="RGU88797.1"/>
    </source>
</evidence>
<accession>A0A395W3W2</accession>
<dbReference type="PROSITE" id="PS51106">
    <property type="entry name" value="PTS_EIIC_TYPE_4"/>
    <property type="match status" value="1"/>
</dbReference>
<organism evidence="10 11">
    <name type="scientific">Holdemanella biformis</name>
    <dbReference type="NCBI Taxonomy" id="1735"/>
    <lineage>
        <taxon>Bacteria</taxon>
        <taxon>Bacillati</taxon>
        <taxon>Bacillota</taxon>
        <taxon>Erysipelotrichia</taxon>
        <taxon>Erysipelotrichales</taxon>
        <taxon>Erysipelotrichaceae</taxon>
        <taxon>Holdemanella</taxon>
    </lineage>
</organism>
<dbReference type="AlphaFoldDB" id="A0A395W3W2"/>
<evidence type="ECO:0000256" key="4">
    <source>
        <dbReference type="ARBA" id="ARBA00022597"/>
    </source>
</evidence>
<dbReference type="PANTHER" id="PTHR32502:SF25">
    <property type="entry name" value="PHOSPHOTRANSFERASE SYSTEM, MANNOSE-SPECIFIC EIIC"/>
    <property type="match status" value="1"/>
</dbReference>
<evidence type="ECO:0000256" key="8">
    <source>
        <dbReference type="ARBA" id="ARBA00023136"/>
    </source>
</evidence>
<evidence type="ECO:0000256" key="9">
    <source>
        <dbReference type="SAM" id="Phobius"/>
    </source>
</evidence>
<proteinExistence type="predicted"/>
<evidence type="ECO:0000256" key="5">
    <source>
        <dbReference type="ARBA" id="ARBA00022683"/>
    </source>
</evidence>
<dbReference type="EMBL" id="QRYQ01000042">
    <property type="protein sequence ID" value="RGU88797.1"/>
    <property type="molecule type" value="Genomic_DNA"/>
</dbReference>
<dbReference type="GO" id="GO:0009401">
    <property type="term" value="P:phosphoenolpyruvate-dependent sugar phosphotransferase system"/>
    <property type="evidence" value="ECO:0007669"/>
    <property type="project" value="UniProtKB-KW"/>
</dbReference>
<keyword evidence="7 9" id="KW-1133">Transmembrane helix</keyword>
<dbReference type="Proteomes" id="UP000265489">
    <property type="component" value="Unassembled WGS sequence"/>
</dbReference>
<feature type="transmembrane region" description="Helical" evidence="9">
    <location>
        <begin position="203"/>
        <end position="236"/>
    </location>
</feature>
<keyword evidence="5" id="KW-0598">Phosphotransferase system</keyword>
<keyword evidence="2" id="KW-0813">Transport</keyword>
<protein>
    <submittedName>
        <fullName evidence="10">PTS mannose/fructose/sorbose transporter subunit IIC</fullName>
    </submittedName>
</protein>
<evidence type="ECO:0000256" key="7">
    <source>
        <dbReference type="ARBA" id="ARBA00022989"/>
    </source>
</evidence>
<dbReference type="Pfam" id="PF03609">
    <property type="entry name" value="EII-Sor"/>
    <property type="match status" value="1"/>
</dbReference>
<reference evidence="10 11" key="1">
    <citation type="submission" date="2018-08" db="EMBL/GenBank/DDBJ databases">
        <title>A genome reference for cultivated species of the human gut microbiota.</title>
        <authorList>
            <person name="Zou Y."/>
            <person name="Xue W."/>
            <person name="Luo G."/>
        </authorList>
    </citation>
    <scope>NUCLEOTIDE SEQUENCE [LARGE SCALE GENOMIC DNA]</scope>
    <source>
        <strain evidence="10 11">AF15-20</strain>
    </source>
</reference>
<dbReference type="GO" id="GO:0005886">
    <property type="term" value="C:plasma membrane"/>
    <property type="evidence" value="ECO:0007669"/>
    <property type="project" value="UniProtKB-SubCell"/>
</dbReference>
<dbReference type="RefSeq" id="WP_118325992.1">
    <property type="nucleotide sequence ID" value="NZ_JAJFOZ010000107.1"/>
</dbReference>
<sequence>MQTILVLLVAFVAGIEGILDEFEFHQPIVACTLIGLVTNHLTEGLLLGGSLQLIALGWANIGAAVAPDVCLASVISSILMIHGLESTIEARFVIAFSIALAIPLSLVGLSLTKVCRNLAIQLVHKMDETKKVSYYQWIGICMQGIRVLIPTIVLLLIPSSMICSILEMIPVSIYKGLLIGSGVVCVVGFAIVANVLGSKFTYPFFMIGFGLACMTSLSLISLCFIGGGLVWLYMLLNAKEKSNKTSDDPLGDILNDYE</sequence>
<comment type="subcellular location">
    <subcellularLocation>
        <location evidence="1">Cell membrane</location>
        <topology evidence="1">Multi-pass membrane protein</topology>
    </subcellularLocation>
</comment>
<evidence type="ECO:0000313" key="11">
    <source>
        <dbReference type="Proteomes" id="UP000265489"/>
    </source>
</evidence>
<feature type="transmembrane region" description="Helical" evidence="9">
    <location>
        <begin position="55"/>
        <end position="80"/>
    </location>
</feature>
<comment type="caution">
    <text evidence="10">The sequence shown here is derived from an EMBL/GenBank/DDBJ whole genome shotgun (WGS) entry which is preliminary data.</text>
</comment>
<dbReference type="InterPro" id="IPR004700">
    <property type="entry name" value="PTS_IIC_man"/>
</dbReference>
<gene>
    <name evidence="10" type="ORF">DWW32_12700</name>
</gene>
<keyword evidence="6 9" id="KW-0812">Transmembrane</keyword>
<feature type="transmembrane region" description="Helical" evidence="9">
    <location>
        <begin position="177"/>
        <end position="197"/>
    </location>
</feature>
<keyword evidence="8 9" id="KW-0472">Membrane</keyword>
<evidence type="ECO:0000256" key="1">
    <source>
        <dbReference type="ARBA" id="ARBA00004651"/>
    </source>
</evidence>
<evidence type="ECO:0000256" key="2">
    <source>
        <dbReference type="ARBA" id="ARBA00022448"/>
    </source>
</evidence>